<evidence type="ECO:0000256" key="3">
    <source>
        <dbReference type="ARBA" id="ARBA00008318"/>
    </source>
</evidence>
<dbReference type="GO" id="GO:1990116">
    <property type="term" value="P:ribosome-associated ubiquitin-dependent protein catabolic process"/>
    <property type="evidence" value="ECO:0007669"/>
    <property type="project" value="TreeGrafter"/>
</dbReference>
<organism evidence="11 12">
    <name type="scientific">Daphnia galeata</name>
    <dbReference type="NCBI Taxonomy" id="27404"/>
    <lineage>
        <taxon>Eukaryota</taxon>
        <taxon>Metazoa</taxon>
        <taxon>Ecdysozoa</taxon>
        <taxon>Arthropoda</taxon>
        <taxon>Crustacea</taxon>
        <taxon>Branchiopoda</taxon>
        <taxon>Diplostraca</taxon>
        <taxon>Cladocera</taxon>
        <taxon>Anomopoda</taxon>
        <taxon>Daphniidae</taxon>
        <taxon>Daphnia</taxon>
    </lineage>
</organism>
<evidence type="ECO:0000256" key="1">
    <source>
        <dbReference type="ARBA" id="ARBA00004123"/>
    </source>
</evidence>
<accession>A0A8J2RP27</accession>
<feature type="coiled-coil region" evidence="7">
    <location>
        <begin position="301"/>
        <end position="338"/>
    </location>
</feature>
<proteinExistence type="inferred from homology"/>
<evidence type="ECO:0000256" key="7">
    <source>
        <dbReference type="SAM" id="Coils"/>
    </source>
</evidence>
<dbReference type="Proteomes" id="UP000789390">
    <property type="component" value="Unassembled WGS sequence"/>
</dbReference>
<dbReference type="Pfam" id="PF11923">
    <property type="entry name" value="NFACT-C"/>
    <property type="match status" value="1"/>
</dbReference>
<keyword evidence="12" id="KW-1185">Reference proteome</keyword>
<dbReference type="GO" id="GO:0005737">
    <property type="term" value="C:cytoplasm"/>
    <property type="evidence" value="ECO:0007669"/>
    <property type="project" value="UniProtKB-SubCell"/>
</dbReference>
<dbReference type="GO" id="GO:0043023">
    <property type="term" value="F:ribosomal large subunit binding"/>
    <property type="evidence" value="ECO:0007669"/>
    <property type="project" value="TreeGrafter"/>
</dbReference>
<keyword evidence="5 7" id="KW-0175">Coiled coil</keyword>
<dbReference type="Pfam" id="PF05833">
    <property type="entry name" value="NFACT_N"/>
    <property type="match status" value="1"/>
</dbReference>
<dbReference type="OrthoDB" id="207084at2759"/>
<feature type="compositionally biased region" description="Polar residues" evidence="8">
    <location>
        <begin position="751"/>
        <end position="777"/>
    </location>
</feature>
<keyword evidence="4" id="KW-0963">Cytoplasm</keyword>
<dbReference type="InterPro" id="IPR008532">
    <property type="entry name" value="NFACT_RNA-bd"/>
</dbReference>
<comment type="caution">
    <text evidence="11">The sequence shown here is derived from an EMBL/GenBank/DDBJ whole genome shotgun (WGS) entry which is preliminary data.</text>
</comment>
<feature type="compositionally biased region" description="Acidic residues" evidence="8">
    <location>
        <begin position="878"/>
        <end position="893"/>
    </location>
</feature>
<dbReference type="Gene3D" id="2.30.310.10">
    <property type="entry name" value="ibrinogen binding protein from staphylococcus aureus domain"/>
    <property type="match status" value="1"/>
</dbReference>
<feature type="domain" description="NFACT protein C-terminal" evidence="10">
    <location>
        <begin position="899"/>
        <end position="988"/>
    </location>
</feature>
<dbReference type="FunFam" id="2.30.310.10:FF:000001">
    <property type="entry name" value="Nuclear export mediator factor Nemf"/>
    <property type="match status" value="1"/>
</dbReference>
<evidence type="ECO:0000256" key="4">
    <source>
        <dbReference type="ARBA" id="ARBA00022490"/>
    </source>
</evidence>
<dbReference type="InterPro" id="IPR051608">
    <property type="entry name" value="RQC_Subunit_NEMF"/>
</dbReference>
<dbReference type="Pfam" id="PF05670">
    <property type="entry name" value="NFACT-R_1"/>
    <property type="match status" value="1"/>
</dbReference>
<evidence type="ECO:0000256" key="5">
    <source>
        <dbReference type="ARBA" id="ARBA00023054"/>
    </source>
</evidence>
<dbReference type="InterPro" id="IPR021846">
    <property type="entry name" value="NFACT-C"/>
</dbReference>
<comment type="similarity">
    <text evidence="3">Belongs to the NEMF family.</text>
</comment>
<protein>
    <recommendedName>
        <fullName evidence="13">Nuclear export mediator factor NEMF homolog</fullName>
    </recommendedName>
</protein>
<dbReference type="GO" id="GO:0000049">
    <property type="term" value="F:tRNA binding"/>
    <property type="evidence" value="ECO:0007669"/>
    <property type="project" value="TreeGrafter"/>
</dbReference>
<keyword evidence="6" id="KW-0539">Nucleus</keyword>
<name>A0A8J2RP27_9CRUS</name>
<feature type="compositionally biased region" description="Polar residues" evidence="8">
    <location>
        <begin position="864"/>
        <end position="877"/>
    </location>
</feature>
<gene>
    <name evidence="11" type="ORF">DGAL_LOCUS4768</name>
</gene>
<dbReference type="GO" id="GO:0005634">
    <property type="term" value="C:nucleus"/>
    <property type="evidence" value="ECO:0007669"/>
    <property type="project" value="UniProtKB-SubCell"/>
</dbReference>
<feature type="region of interest" description="Disordered" evidence="8">
    <location>
        <begin position="744"/>
        <end position="894"/>
    </location>
</feature>
<evidence type="ECO:0000256" key="2">
    <source>
        <dbReference type="ARBA" id="ARBA00004496"/>
    </source>
</evidence>
<evidence type="ECO:0000259" key="10">
    <source>
        <dbReference type="Pfam" id="PF11923"/>
    </source>
</evidence>
<evidence type="ECO:0000313" key="11">
    <source>
        <dbReference type="EMBL" id="CAH0102372.1"/>
    </source>
</evidence>
<evidence type="ECO:0000256" key="6">
    <source>
        <dbReference type="ARBA" id="ARBA00023242"/>
    </source>
</evidence>
<feature type="compositionally biased region" description="Basic residues" evidence="8">
    <location>
        <begin position="779"/>
        <end position="790"/>
    </location>
</feature>
<evidence type="ECO:0008006" key="13">
    <source>
        <dbReference type="Google" id="ProtNLM"/>
    </source>
</evidence>
<evidence type="ECO:0000259" key="9">
    <source>
        <dbReference type="Pfam" id="PF05670"/>
    </source>
</evidence>
<dbReference type="NCBIfam" id="NF041120">
    <property type="entry name" value="RqcH_arch"/>
    <property type="match status" value="1"/>
</dbReference>
<sequence>MKARFTTIDIVAAIAEINQKLVGMRVNQIYDVDHKIYLIRLHRSEEKAVLLFESGIRIHITDFQWPKNPAPSGFSMKLRKHLNNKRLEMVTQVGQDRIINLQFGTGEAAYHVIIELYDRGNIVLCDFEYMILNILRPRTEGEDVRFLVKEKYPMEGTVVEDCISNTEVLQNWLVSAKVGDNLKKILVPKTNYGPALIEHVLLEFGFPSNSRIGTQFDITRDLPKLHLALKSADGIMQNIGNIAKGIVVQKRESRPAASSGENQDFFTNQEFHPMLYKQHESHPFIELPSFNQAVDEFFSKMESQKLDLKAVQQERDAMKKLANIRQDHEKRLANLHQVQEIDERKARLIEMNQPLIDHAIQVVRSALANQVSWKEIDELVEEATRKGDPVAKIIKKLKLSKNHITLLLSYPYAGDSDSESDESSKPQLVDIDLDLTAFANARKYFGEKKNASKKEQKTIESSHKAFKSAEKKAKQTLKESAAIATIRKARKVLWFEKFYWFISSDNYIVVGGRDRQQNELLVKRYLKAGDIYVHADLHGASSIVVKNFSTSNRIPPRTLQEAGLMAVGYSAAWEAKVMTTAWWVESSQVSKTAPSGEYLTTGSFMIRGKKNFLPPLPIVLGFGLLFRLEESSIARHLNDRKPKALDDESSILDTDIVDEHVSCSSDSESDGDEKNEYAKSIEDARALLSLSRVTNDSEVAFPDTVVDMSNSSGNRNTIKALNEEESYTIIGDVQTINKNLRDGKVKEESAKSNQSLKKVTEPTNQEIEAEKNQQSTSKRGQKGKMKKIKEKYKDQDEDERQLKMDLLQSAGPARDKGKNKNKKKGKNTEMKKPIFPKTIASDPQLPKEETLIEKVPLKSDKTSDTQQPATDGQLATEQTEENAEGDGIEEDVDQPVITDADILNAMTGIPQIEDELLYVVPVVAPYSTLMPYKFKVKILPGQTKRGKASKTAMSVFLLDKTATNRERDLIKSLKDQDVGRNFPGRVKLAIPQSLKPKK</sequence>
<evidence type="ECO:0000256" key="8">
    <source>
        <dbReference type="SAM" id="MobiDB-lite"/>
    </source>
</evidence>
<dbReference type="GO" id="GO:0072344">
    <property type="term" value="P:rescue of stalled ribosome"/>
    <property type="evidence" value="ECO:0007669"/>
    <property type="project" value="TreeGrafter"/>
</dbReference>
<dbReference type="PANTHER" id="PTHR15239">
    <property type="entry name" value="NUCLEAR EXPORT MEDIATOR FACTOR NEMF"/>
    <property type="match status" value="1"/>
</dbReference>
<dbReference type="PANTHER" id="PTHR15239:SF6">
    <property type="entry name" value="RIBOSOME QUALITY CONTROL COMPLEX SUBUNIT NEMF"/>
    <property type="match status" value="1"/>
</dbReference>
<dbReference type="AlphaFoldDB" id="A0A8J2RP27"/>
<evidence type="ECO:0000313" key="12">
    <source>
        <dbReference type="Proteomes" id="UP000789390"/>
    </source>
</evidence>
<dbReference type="GO" id="GO:1990112">
    <property type="term" value="C:RQC complex"/>
    <property type="evidence" value="ECO:0007669"/>
    <property type="project" value="TreeGrafter"/>
</dbReference>
<comment type="subcellular location">
    <subcellularLocation>
        <location evidence="2">Cytoplasm</location>
    </subcellularLocation>
    <subcellularLocation>
        <location evidence="1">Nucleus</location>
    </subcellularLocation>
</comment>
<dbReference type="EMBL" id="CAKKLH010000079">
    <property type="protein sequence ID" value="CAH0102372.1"/>
    <property type="molecule type" value="Genomic_DNA"/>
</dbReference>
<reference evidence="11" key="1">
    <citation type="submission" date="2021-11" db="EMBL/GenBank/DDBJ databases">
        <authorList>
            <person name="Schell T."/>
        </authorList>
    </citation>
    <scope>NUCLEOTIDE SEQUENCE</scope>
    <source>
        <strain evidence="11">M5</strain>
    </source>
</reference>
<feature type="compositionally biased region" description="Basic and acidic residues" evidence="8">
    <location>
        <begin position="845"/>
        <end position="863"/>
    </location>
</feature>
<feature type="domain" description="NFACT RNA-binding" evidence="9">
    <location>
        <begin position="497"/>
        <end position="608"/>
    </location>
</feature>